<feature type="signal peptide" evidence="1">
    <location>
        <begin position="1"/>
        <end position="23"/>
    </location>
</feature>
<reference evidence="2 3" key="1">
    <citation type="submission" date="2020-08" db="EMBL/GenBank/DDBJ databases">
        <title>Genome public.</title>
        <authorList>
            <person name="Liu C."/>
            <person name="Sun Q."/>
        </authorList>
    </citation>
    <scope>NUCLEOTIDE SEQUENCE [LARGE SCALE GENOMIC DNA]</scope>
    <source>
        <strain evidence="2 3">BX1</strain>
    </source>
</reference>
<dbReference type="EMBL" id="JACRTB010000001">
    <property type="protein sequence ID" value="MBC8574931.1"/>
    <property type="molecule type" value="Genomic_DNA"/>
</dbReference>
<proteinExistence type="predicted"/>
<gene>
    <name evidence="2" type="ORF">H8717_00695</name>
</gene>
<evidence type="ECO:0000256" key="1">
    <source>
        <dbReference type="SAM" id="SignalP"/>
    </source>
</evidence>
<feature type="chain" id="PRO_5047287964" evidence="1">
    <location>
        <begin position="24"/>
        <end position="325"/>
    </location>
</feature>
<comment type="caution">
    <text evidence="2">The sequence shown here is derived from an EMBL/GenBank/DDBJ whole genome shotgun (WGS) entry which is preliminary data.</text>
</comment>
<dbReference type="Proteomes" id="UP000658131">
    <property type="component" value="Unassembled WGS sequence"/>
</dbReference>
<organism evidence="2 3">
    <name type="scientific">Yanshouia hominis</name>
    <dbReference type="NCBI Taxonomy" id="2763673"/>
    <lineage>
        <taxon>Bacteria</taxon>
        <taxon>Bacillati</taxon>
        <taxon>Bacillota</taxon>
        <taxon>Clostridia</taxon>
        <taxon>Eubacteriales</taxon>
        <taxon>Oscillospiraceae</taxon>
        <taxon>Yanshouia</taxon>
    </lineage>
</organism>
<accession>A0ABR7NEU3</accession>
<protein>
    <submittedName>
        <fullName evidence="2">Uncharacterized protein</fullName>
    </submittedName>
</protein>
<evidence type="ECO:0000313" key="3">
    <source>
        <dbReference type="Proteomes" id="UP000658131"/>
    </source>
</evidence>
<dbReference type="RefSeq" id="WP_262398622.1">
    <property type="nucleotide sequence ID" value="NZ_JACRTB010000001.1"/>
</dbReference>
<keyword evidence="1" id="KW-0732">Signal</keyword>
<sequence length="325" mass="36391">MKKLVSVMLAAAMLLNLATVSLAVVDTFDLAGHSAIVHHIRPYYYKFSKDDNVMKKTRNPNIDYGDTIYFPLVDENDRVICEEDAVKGVSPKAEWEQNGEMVSSVAVVRKKVATSGFGYFLAITLKGNSTTEGDDLFGEVTIRKSSGDYKFAKNSEGKRQVKLNVEVYVCYELRDEAPDLNVVTEDIYLYNFKKVDDITDFELTFEEFEDATFTVGLRGVGKMLLCADSEFNDAVADANDFASLEFFNGNGADFYHRGEMFLPAEPGSFLYELKDGNLSVVQGAVYDEGMEGFYFETRYLGSYVISDRKLNVYGEADEIEAAEIP</sequence>
<name>A0ABR7NEU3_9FIRM</name>
<keyword evidence="3" id="KW-1185">Reference proteome</keyword>
<evidence type="ECO:0000313" key="2">
    <source>
        <dbReference type="EMBL" id="MBC8574931.1"/>
    </source>
</evidence>